<keyword evidence="7 10" id="KW-0408">Iron</keyword>
<dbReference type="EMBL" id="CACRXK020000706">
    <property type="protein sequence ID" value="CAB3984191.1"/>
    <property type="molecule type" value="Genomic_DNA"/>
</dbReference>
<reference evidence="12" key="1">
    <citation type="submission" date="2020-04" db="EMBL/GenBank/DDBJ databases">
        <authorList>
            <person name="Alioto T."/>
            <person name="Alioto T."/>
            <person name="Gomez Garrido J."/>
        </authorList>
    </citation>
    <scope>NUCLEOTIDE SEQUENCE</scope>
    <source>
        <strain evidence="12">A484AB</strain>
    </source>
</reference>
<evidence type="ECO:0000313" key="13">
    <source>
        <dbReference type="Proteomes" id="UP001152795"/>
    </source>
</evidence>
<dbReference type="InterPro" id="IPR058560">
    <property type="entry name" value="DNA_primase_C"/>
</dbReference>
<gene>
    <name evidence="12" type="ORF">PACLA_8A064419</name>
</gene>
<evidence type="ECO:0000256" key="1">
    <source>
        <dbReference type="ARBA" id="ARBA00010564"/>
    </source>
</evidence>
<dbReference type="InterPro" id="IPR016558">
    <property type="entry name" value="DNA_primase_lsu_euk"/>
</dbReference>
<dbReference type="AlphaFoldDB" id="A0A6S7GGC8"/>
<evidence type="ECO:0000256" key="2">
    <source>
        <dbReference type="ARBA" id="ARBA00019038"/>
    </source>
</evidence>
<dbReference type="InterPro" id="IPR007238">
    <property type="entry name" value="DNA_primase_lsu_euk/arc"/>
</dbReference>
<evidence type="ECO:0000256" key="5">
    <source>
        <dbReference type="ARBA" id="ARBA00022705"/>
    </source>
</evidence>
<dbReference type="GO" id="GO:0006270">
    <property type="term" value="P:DNA replication initiation"/>
    <property type="evidence" value="ECO:0007669"/>
    <property type="project" value="TreeGrafter"/>
</dbReference>
<organism evidence="12 13">
    <name type="scientific">Paramuricea clavata</name>
    <name type="common">Red gorgonian</name>
    <name type="synonym">Violescent sea-whip</name>
    <dbReference type="NCBI Taxonomy" id="317549"/>
    <lineage>
        <taxon>Eukaryota</taxon>
        <taxon>Metazoa</taxon>
        <taxon>Cnidaria</taxon>
        <taxon>Anthozoa</taxon>
        <taxon>Octocorallia</taxon>
        <taxon>Malacalcyonacea</taxon>
        <taxon>Plexauridae</taxon>
        <taxon>Paramuricea</taxon>
    </lineage>
</organism>
<evidence type="ECO:0000259" key="11">
    <source>
        <dbReference type="Pfam" id="PF04104"/>
    </source>
</evidence>
<keyword evidence="4 10" id="KW-0639">Primosome</keyword>
<comment type="cofactor">
    <cofactor evidence="10">
        <name>[4Fe-4S] cluster</name>
        <dbReference type="ChEBI" id="CHEBI:49883"/>
    </cofactor>
    <text evidence="10">Binds 1 [4Fe-4S] cluster.</text>
</comment>
<name>A0A6S7GGC8_PARCT</name>
<evidence type="ECO:0000313" key="12">
    <source>
        <dbReference type="EMBL" id="CAB3984191.1"/>
    </source>
</evidence>
<evidence type="ECO:0000256" key="3">
    <source>
        <dbReference type="ARBA" id="ARBA00022485"/>
    </source>
</evidence>
<keyword evidence="13" id="KW-1185">Reference proteome</keyword>
<comment type="caution">
    <text evidence="12">The sequence shown here is derived from an EMBL/GenBank/DDBJ whole genome shotgun (WGS) entry which is preliminary data.</text>
</comment>
<dbReference type="Pfam" id="PF04104">
    <property type="entry name" value="DNA_primase_lrg"/>
    <property type="match status" value="1"/>
</dbReference>
<evidence type="ECO:0000256" key="6">
    <source>
        <dbReference type="ARBA" id="ARBA00022723"/>
    </source>
</evidence>
<dbReference type="OrthoDB" id="421393at2759"/>
<keyword evidence="8 10" id="KW-0411">Iron-sulfur</keyword>
<comment type="similarity">
    <text evidence="1 10">Belongs to the eukaryotic-type primase large subunit family.</text>
</comment>
<dbReference type="PANTHER" id="PTHR10537:SF3">
    <property type="entry name" value="DNA PRIMASE LARGE SUBUNIT"/>
    <property type="match status" value="1"/>
</dbReference>
<keyword evidence="5 10" id="KW-0235">DNA replication</keyword>
<dbReference type="CDD" id="cd07322">
    <property type="entry name" value="PriL_PriS_Eukaryotic"/>
    <property type="match status" value="1"/>
</dbReference>
<dbReference type="FunFam" id="1.20.930.80:FF:000001">
    <property type="entry name" value="DNA primase large subunit"/>
    <property type="match status" value="1"/>
</dbReference>
<dbReference type="GO" id="GO:0046872">
    <property type="term" value="F:metal ion binding"/>
    <property type="evidence" value="ECO:0007669"/>
    <property type="project" value="UniProtKB-UniRule"/>
</dbReference>
<feature type="domain" description="DNA primase large subunit C-terminal" evidence="11">
    <location>
        <begin position="288"/>
        <end position="457"/>
    </location>
</feature>
<keyword evidence="3 10" id="KW-0004">4Fe-4S</keyword>
<evidence type="ECO:0000256" key="8">
    <source>
        <dbReference type="ARBA" id="ARBA00023014"/>
    </source>
</evidence>
<dbReference type="GO" id="GO:0006269">
    <property type="term" value="P:DNA replication, synthesis of primer"/>
    <property type="evidence" value="ECO:0007669"/>
    <property type="project" value="UniProtKB-KW"/>
</dbReference>
<dbReference type="GO" id="GO:0005658">
    <property type="term" value="C:alpha DNA polymerase:primase complex"/>
    <property type="evidence" value="ECO:0007669"/>
    <property type="project" value="UniProtKB-ARBA"/>
</dbReference>
<dbReference type="GO" id="GO:0003677">
    <property type="term" value="F:DNA binding"/>
    <property type="evidence" value="ECO:0007669"/>
    <property type="project" value="UniProtKB-UniRule"/>
</dbReference>
<accession>A0A6S7GGC8</accession>
<dbReference type="Pfam" id="PF26466">
    <property type="entry name" value="DNA_primase_lrg_N"/>
    <property type="match status" value="1"/>
</dbReference>
<dbReference type="GO" id="GO:0051539">
    <property type="term" value="F:4 iron, 4 sulfur cluster binding"/>
    <property type="evidence" value="ECO:0007669"/>
    <property type="project" value="UniProtKB-UniRule"/>
</dbReference>
<dbReference type="PIRSF" id="PIRSF009449">
    <property type="entry name" value="DNA_primase_large_subunit"/>
    <property type="match status" value="1"/>
</dbReference>
<sequence>MDFSGNFRSKVKQEAESHSRLQMYKVPPEHKISLEDFETIATERLKLLRDVETFGIRRKKDSDEYSTAMWTSLRKYLDYTYSTDDQKMAKNKHNIDKRRKESENDNTSHFILRLAYCRSEELRRWFITQEVDLFKFRFNFEAENFENIEKFLEENSLKYTPISKEERNERLSKLACADYKMVESNVKMINYYKVHFTEALDLVRSRKVYLEKGYAYVPRDGLVSIISNCFRVHLSHALALTARSLPYLEEDERLLPRLTSLSRQYLGQGYNSKKEMPGGKITLGQIDSLSKTSFPLCMRQLHEALRRDHHLKHGGRLQYGLFIKGIGLTLEEALMFWRSEFTKIMEVDKFDKGYAYNVRHSFGKEGKRTDYTPYSCMKIIMSNHPGQGDYHGCPFRHYDADILRQKLVAYGVPHPAIKEIQELVKDSHYQLACARYFEVTHKVSLPHADAINHPNKYVEESRRVHEQLSTGTIKQEPLASTSIAHIAGSGGIKTERVTQSSSQTSFSSTTADDVINYDVTMDDDLDEGALESMDAMGY</sequence>
<evidence type="ECO:0000256" key="7">
    <source>
        <dbReference type="ARBA" id="ARBA00023004"/>
    </source>
</evidence>
<protein>
    <recommendedName>
        <fullName evidence="2 10">DNA primase large subunit</fullName>
    </recommendedName>
</protein>
<keyword evidence="6 10" id="KW-0479">Metal-binding</keyword>
<dbReference type="Proteomes" id="UP001152795">
    <property type="component" value="Unassembled WGS sequence"/>
</dbReference>
<evidence type="ECO:0000256" key="9">
    <source>
        <dbReference type="ARBA" id="ARBA00023125"/>
    </source>
</evidence>
<evidence type="ECO:0000256" key="4">
    <source>
        <dbReference type="ARBA" id="ARBA00022515"/>
    </source>
</evidence>
<dbReference type="PANTHER" id="PTHR10537">
    <property type="entry name" value="DNA PRIMASE LARGE SUBUNIT"/>
    <property type="match status" value="1"/>
</dbReference>
<comment type="function">
    <text evidence="10">DNA primase is the polymerase that synthesizes small RNA primers for the Okazaki fragments made during discontinuous DNA replication.</text>
</comment>
<dbReference type="Gene3D" id="1.20.930.80">
    <property type="match status" value="1"/>
</dbReference>
<keyword evidence="9 10" id="KW-0238">DNA-binding</keyword>
<proteinExistence type="inferred from homology"/>
<evidence type="ECO:0000256" key="10">
    <source>
        <dbReference type="PIRNR" id="PIRNR009449"/>
    </source>
</evidence>